<feature type="signal peptide" evidence="2">
    <location>
        <begin position="1"/>
        <end position="23"/>
    </location>
</feature>
<dbReference type="PANTHER" id="PTHR43649:SF12">
    <property type="entry name" value="DIACETYLCHITOBIOSE BINDING PROTEIN DASA"/>
    <property type="match status" value="1"/>
</dbReference>
<sequence length="552" mass="62850">MTYKFNKLYMTIIFAVILTLSLAACTKSENNPGSSNQPTETPQQTTETPPNPDEPAWQLDTSPVDLTWFVGANWYPHSWGESLASKYVTEKTGVNIKLEMPSGEANEHITLMMTSGKLPDLITMGSWETAVKKLWEGDHVYALNELAEQYDPYFFQVAGDGTLKWYRQENGNTYGVPNDSYSPNLMHETGMTAANQTFLVRKDLYEDMGRPDLSTPEGFLNALQLLKDEYSTYKGQPISPFFAQGNVPYGMTEYLQNLLAVPHEKDGQVYDRITDPDYVTWLKTFRTAYERGLINVDFLVDSDTQVEEKTNNARYFMMVREWTGMAAVNPMLASSENPDSYYIAVDGPQNSNGDSAKLFPGNMDGWMVTMISKSTKNPERAIRFLTYLVSEEGQRDLFLGKEGETWDMVDGKPQLKPDMVQLLDNDIEKLEKEYGIMDTYWMVRNPVIINQWRPEKAPVIKQMEDFANSQADIDSGIYKGLDPLGDSDVAVAWSRISQNWEEVLPELITAKDEAAFDKIFESFLDRRNNYGFEQVMAFRQAELDARKAKMSE</sequence>
<dbReference type="InterPro" id="IPR050490">
    <property type="entry name" value="Bact_solute-bd_prot1"/>
</dbReference>
<dbReference type="InterPro" id="IPR006059">
    <property type="entry name" value="SBP"/>
</dbReference>
<comment type="caution">
    <text evidence="3">The sequence shown here is derived from an EMBL/GenBank/DDBJ whole genome shotgun (WGS) entry which is preliminary data.</text>
</comment>
<dbReference type="Gene3D" id="3.40.190.10">
    <property type="entry name" value="Periplasmic binding protein-like II"/>
    <property type="match status" value="3"/>
</dbReference>
<evidence type="ECO:0000313" key="3">
    <source>
        <dbReference type="EMBL" id="MFC6334167.1"/>
    </source>
</evidence>
<gene>
    <name evidence="3" type="ORF">ACFP56_16180</name>
</gene>
<reference evidence="4" key="1">
    <citation type="journal article" date="2019" name="Int. J. Syst. Evol. Microbiol.">
        <title>The Global Catalogue of Microorganisms (GCM) 10K type strain sequencing project: providing services to taxonomists for standard genome sequencing and annotation.</title>
        <authorList>
            <consortium name="The Broad Institute Genomics Platform"/>
            <consortium name="The Broad Institute Genome Sequencing Center for Infectious Disease"/>
            <person name="Wu L."/>
            <person name="Ma J."/>
        </authorList>
    </citation>
    <scope>NUCLEOTIDE SEQUENCE [LARGE SCALE GENOMIC DNA]</scope>
    <source>
        <strain evidence="4">PCU 280</strain>
    </source>
</reference>
<dbReference type="SUPFAM" id="SSF53850">
    <property type="entry name" value="Periplasmic binding protein-like II"/>
    <property type="match status" value="1"/>
</dbReference>
<dbReference type="Pfam" id="PF01547">
    <property type="entry name" value="SBP_bac_1"/>
    <property type="match status" value="1"/>
</dbReference>
<name>A0ABW1V5Y6_9BACL</name>
<dbReference type="PANTHER" id="PTHR43649">
    <property type="entry name" value="ARABINOSE-BINDING PROTEIN-RELATED"/>
    <property type="match status" value="1"/>
</dbReference>
<dbReference type="Proteomes" id="UP001596233">
    <property type="component" value="Unassembled WGS sequence"/>
</dbReference>
<protein>
    <submittedName>
        <fullName evidence="3">Extracellular solute-binding protein</fullName>
    </submittedName>
</protein>
<feature type="region of interest" description="Disordered" evidence="1">
    <location>
        <begin position="28"/>
        <end position="55"/>
    </location>
</feature>
<evidence type="ECO:0000256" key="2">
    <source>
        <dbReference type="SAM" id="SignalP"/>
    </source>
</evidence>
<organism evidence="3 4">
    <name type="scientific">Paenibacillus septentrionalis</name>
    <dbReference type="NCBI Taxonomy" id="429342"/>
    <lineage>
        <taxon>Bacteria</taxon>
        <taxon>Bacillati</taxon>
        <taxon>Bacillota</taxon>
        <taxon>Bacilli</taxon>
        <taxon>Bacillales</taxon>
        <taxon>Paenibacillaceae</taxon>
        <taxon>Paenibacillus</taxon>
    </lineage>
</organism>
<feature type="chain" id="PRO_5047540543" evidence="2">
    <location>
        <begin position="24"/>
        <end position="552"/>
    </location>
</feature>
<evidence type="ECO:0000313" key="4">
    <source>
        <dbReference type="Proteomes" id="UP001596233"/>
    </source>
</evidence>
<dbReference type="RefSeq" id="WP_379236400.1">
    <property type="nucleotide sequence ID" value="NZ_JBHSTE010000005.1"/>
</dbReference>
<accession>A0ABW1V5Y6</accession>
<feature type="compositionally biased region" description="Low complexity" evidence="1">
    <location>
        <begin position="36"/>
        <end position="48"/>
    </location>
</feature>
<proteinExistence type="predicted"/>
<dbReference type="PROSITE" id="PS51257">
    <property type="entry name" value="PROKAR_LIPOPROTEIN"/>
    <property type="match status" value="1"/>
</dbReference>
<evidence type="ECO:0000256" key="1">
    <source>
        <dbReference type="SAM" id="MobiDB-lite"/>
    </source>
</evidence>
<dbReference type="EMBL" id="JBHSTE010000005">
    <property type="protein sequence ID" value="MFC6334167.1"/>
    <property type="molecule type" value="Genomic_DNA"/>
</dbReference>
<keyword evidence="2" id="KW-0732">Signal</keyword>
<keyword evidence="4" id="KW-1185">Reference proteome</keyword>